<evidence type="ECO:0000313" key="10">
    <source>
        <dbReference type="Proteomes" id="UP000184073"/>
    </source>
</evidence>
<accession>A0A1L9Q557</accession>
<dbReference type="RefSeq" id="XP_040674677.1">
    <property type="nucleotide sequence ID" value="XM_040818736.1"/>
</dbReference>
<keyword evidence="5 8" id="KW-0732">Signal</keyword>
<evidence type="ECO:0000256" key="7">
    <source>
        <dbReference type="ARBA" id="ARBA00023180"/>
    </source>
</evidence>
<keyword evidence="10" id="KW-1185">Reference proteome</keyword>
<evidence type="ECO:0000313" key="9">
    <source>
        <dbReference type="EMBL" id="OJJ08915.1"/>
    </source>
</evidence>
<dbReference type="Proteomes" id="UP000184073">
    <property type="component" value="Unassembled WGS sequence"/>
</dbReference>
<keyword evidence="4" id="KW-0479">Metal-binding</keyword>
<organism evidence="9 10">
    <name type="scientific">Aspergillus versicolor CBS 583.65</name>
    <dbReference type="NCBI Taxonomy" id="1036611"/>
    <lineage>
        <taxon>Eukaryota</taxon>
        <taxon>Fungi</taxon>
        <taxon>Dikarya</taxon>
        <taxon>Ascomycota</taxon>
        <taxon>Pezizomycotina</taxon>
        <taxon>Eurotiomycetes</taxon>
        <taxon>Eurotiomycetidae</taxon>
        <taxon>Eurotiales</taxon>
        <taxon>Aspergillaceae</taxon>
        <taxon>Aspergillus</taxon>
        <taxon>Aspergillus subgen. Nidulantes</taxon>
    </lineage>
</organism>
<dbReference type="PANTHER" id="PTHR42970">
    <property type="entry name" value="PECTATE LYASE C-RELATED"/>
    <property type="match status" value="1"/>
</dbReference>
<evidence type="ECO:0000256" key="4">
    <source>
        <dbReference type="ARBA" id="ARBA00022723"/>
    </source>
</evidence>
<keyword evidence="3" id="KW-0964">Secreted</keyword>
<dbReference type="Gene3D" id="2.160.20.10">
    <property type="entry name" value="Single-stranded right-handed beta-helix, Pectin lyase-like"/>
    <property type="match status" value="1"/>
</dbReference>
<dbReference type="Gene3D" id="2.60.40.10">
    <property type="entry name" value="Immunoglobulins"/>
    <property type="match status" value="1"/>
</dbReference>
<dbReference type="GO" id="GO:0005576">
    <property type="term" value="C:extracellular region"/>
    <property type="evidence" value="ECO:0007669"/>
    <property type="project" value="UniProtKB-SubCell"/>
</dbReference>
<dbReference type="AlphaFoldDB" id="A0A1L9Q557"/>
<dbReference type="InterPro" id="IPR052063">
    <property type="entry name" value="Polysaccharide_Lyase_1"/>
</dbReference>
<dbReference type="GO" id="GO:0046872">
    <property type="term" value="F:metal ion binding"/>
    <property type="evidence" value="ECO:0007669"/>
    <property type="project" value="UniProtKB-KW"/>
</dbReference>
<dbReference type="InterPro" id="IPR012334">
    <property type="entry name" value="Pectin_lyas_fold"/>
</dbReference>
<evidence type="ECO:0000256" key="5">
    <source>
        <dbReference type="ARBA" id="ARBA00022729"/>
    </source>
</evidence>
<protein>
    <recommendedName>
        <fullName evidence="11">Pectate lyase domain-containing protein</fullName>
    </recommendedName>
</protein>
<feature type="chain" id="PRO_5012838039" description="Pectate lyase domain-containing protein" evidence="8">
    <location>
        <begin position="20"/>
        <end position="814"/>
    </location>
</feature>
<evidence type="ECO:0000256" key="8">
    <source>
        <dbReference type="SAM" id="SignalP"/>
    </source>
</evidence>
<evidence type="ECO:0000256" key="2">
    <source>
        <dbReference type="ARBA" id="ARBA00004613"/>
    </source>
</evidence>
<dbReference type="PANTHER" id="PTHR42970:SF1">
    <property type="entry name" value="PECTATE LYASE C-RELATED"/>
    <property type="match status" value="1"/>
</dbReference>
<evidence type="ECO:0000256" key="6">
    <source>
        <dbReference type="ARBA" id="ARBA00022837"/>
    </source>
</evidence>
<feature type="signal peptide" evidence="8">
    <location>
        <begin position="1"/>
        <end position="19"/>
    </location>
</feature>
<gene>
    <name evidence="9" type="ORF">ASPVEDRAFT_90121</name>
</gene>
<comment type="cofactor">
    <cofactor evidence="1">
        <name>Ca(2+)</name>
        <dbReference type="ChEBI" id="CHEBI:29108"/>
    </cofactor>
</comment>
<dbReference type="EMBL" id="KV878141">
    <property type="protein sequence ID" value="OJJ08915.1"/>
    <property type="molecule type" value="Genomic_DNA"/>
</dbReference>
<dbReference type="OrthoDB" id="302705at2759"/>
<dbReference type="SUPFAM" id="SSF51126">
    <property type="entry name" value="Pectin lyase-like"/>
    <property type="match status" value="1"/>
</dbReference>
<evidence type="ECO:0000256" key="3">
    <source>
        <dbReference type="ARBA" id="ARBA00022525"/>
    </source>
</evidence>
<dbReference type="InterPro" id="IPR011050">
    <property type="entry name" value="Pectin_lyase_fold/virulence"/>
</dbReference>
<evidence type="ECO:0000256" key="1">
    <source>
        <dbReference type="ARBA" id="ARBA00001913"/>
    </source>
</evidence>
<reference evidence="10" key="1">
    <citation type="journal article" date="2017" name="Genome Biol.">
        <title>Comparative genomics reveals high biological diversity and specific adaptations in the industrially and medically important fungal genus Aspergillus.</title>
        <authorList>
            <person name="de Vries R.P."/>
            <person name="Riley R."/>
            <person name="Wiebenga A."/>
            <person name="Aguilar-Osorio G."/>
            <person name="Amillis S."/>
            <person name="Uchima C.A."/>
            <person name="Anderluh G."/>
            <person name="Asadollahi M."/>
            <person name="Askin M."/>
            <person name="Barry K."/>
            <person name="Battaglia E."/>
            <person name="Bayram O."/>
            <person name="Benocci T."/>
            <person name="Braus-Stromeyer S.A."/>
            <person name="Caldana C."/>
            <person name="Canovas D."/>
            <person name="Cerqueira G.C."/>
            <person name="Chen F."/>
            <person name="Chen W."/>
            <person name="Choi C."/>
            <person name="Clum A."/>
            <person name="Dos Santos R.A."/>
            <person name="Damasio A.R."/>
            <person name="Diallinas G."/>
            <person name="Emri T."/>
            <person name="Fekete E."/>
            <person name="Flipphi M."/>
            <person name="Freyberg S."/>
            <person name="Gallo A."/>
            <person name="Gournas C."/>
            <person name="Habgood R."/>
            <person name="Hainaut M."/>
            <person name="Harispe M.L."/>
            <person name="Henrissat B."/>
            <person name="Hilden K.S."/>
            <person name="Hope R."/>
            <person name="Hossain A."/>
            <person name="Karabika E."/>
            <person name="Karaffa L."/>
            <person name="Karanyi Z."/>
            <person name="Krasevec N."/>
            <person name="Kuo A."/>
            <person name="Kusch H."/>
            <person name="LaButti K."/>
            <person name="Lagendijk E.L."/>
            <person name="Lapidus A."/>
            <person name="Levasseur A."/>
            <person name="Lindquist E."/>
            <person name="Lipzen A."/>
            <person name="Logrieco A.F."/>
            <person name="MacCabe A."/>
            <person name="Maekelae M.R."/>
            <person name="Malavazi I."/>
            <person name="Melin P."/>
            <person name="Meyer V."/>
            <person name="Mielnichuk N."/>
            <person name="Miskei M."/>
            <person name="Molnar A.P."/>
            <person name="Mule G."/>
            <person name="Ngan C.Y."/>
            <person name="Orejas M."/>
            <person name="Orosz E."/>
            <person name="Ouedraogo J.P."/>
            <person name="Overkamp K.M."/>
            <person name="Park H.-S."/>
            <person name="Perrone G."/>
            <person name="Piumi F."/>
            <person name="Punt P.J."/>
            <person name="Ram A.F."/>
            <person name="Ramon A."/>
            <person name="Rauscher S."/>
            <person name="Record E."/>
            <person name="Riano-Pachon D.M."/>
            <person name="Robert V."/>
            <person name="Roehrig J."/>
            <person name="Ruller R."/>
            <person name="Salamov A."/>
            <person name="Salih N.S."/>
            <person name="Samson R.A."/>
            <person name="Sandor E."/>
            <person name="Sanguinetti M."/>
            <person name="Schuetze T."/>
            <person name="Sepcic K."/>
            <person name="Shelest E."/>
            <person name="Sherlock G."/>
            <person name="Sophianopoulou V."/>
            <person name="Squina F.M."/>
            <person name="Sun H."/>
            <person name="Susca A."/>
            <person name="Todd R.B."/>
            <person name="Tsang A."/>
            <person name="Unkles S.E."/>
            <person name="van de Wiele N."/>
            <person name="van Rossen-Uffink D."/>
            <person name="Oliveira J.V."/>
            <person name="Vesth T.C."/>
            <person name="Visser J."/>
            <person name="Yu J.-H."/>
            <person name="Zhou M."/>
            <person name="Andersen M.R."/>
            <person name="Archer D.B."/>
            <person name="Baker S.E."/>
            <person name="Benoit I."/>
            <person name="Brakhage A.A."/>
            <person name="Braus G.H."/>
            <person name="Fischer R."/>
            <person name="Frisvad J.C."/>
            <person name="Goldman G.H."/>
            <person name="Houbraken J."/>
            <person name="Oakley B."/>
            <person name="Pocsi I."/>
            <person name="Scazzocchio C."/>
            <person name="Seiboth B."/>
            <person name="vanKuyk P.A."/>
            <person name="Wortman J."/>
            <person name="Dyer P.S."/>
            <person name="Grigoriev I.V."/>
        </authorList>
    </citation>
    <scope>NUCLEOTIDE SEQUENCE [LARGE SCALE GENOMIC DNA]</scope>
    <source>
        <strain evidence="10">CBS 583.65</strain>
    </source>
</reference>
<keyword evidence="6" id="KW-0106">Calcium</keyword>
<dbReference type="VEuPathDB" id="FungiDB:ASPVEDRAFT_90121"/>
<sequence length="814" mass="87028">MRNILKLAALAASLTAAEAQLRVRLLSSSVRELAEPDFETFVVESEAQSSSASLSDVNFTVSAPEGSYLQGDYYKYQYTRAVSHLGERVVNQGITTDPDNPGAITLSILGLEEGEHTLLTWHNLWSEPEDSAATVAVSAGGEELDSVEPSVRVDNIWESQTSYITFSVSSPDEAVEITYTPNGGDGLVFLNGFEIDTPAIGNQVSFPTPANRDERLQPEGDNVTATWRAPTGVESPTYNVYLGTAEDDLAEAGTGLSEPSVTLSDLNSLDTFYWRVDVVSGDTTYTGRTFMFRLATLAFPGAEGYGRFARGGRGGKVVKVTSLEDTEDPGTLRHALTIETGPRTVIFDVGGVITTTSRMTVNGNYITLAGQTAPGKGIAIQGRPFGLSGASDVIFRHIRVRPGSSSGETVDGMGMQGSNYCIFDRCSMGWAIDESFSSRSAKNITFQRNMISEPLNVAGHKNYPEGTAHGYAATVGGDVASLHHNLIAHAEGRSWSMGGGVDDNANFAGRLDIRNNVVYNFGGRVTDGGAMEVNFVGNLYKQGPASELTYALQATYEDDLPGKQQYHCAGNSMPGVFDQDSTQFVDDGTGQTSEIACYADISIDPAPSYQKFFDEPFFPSHITEQTSTEAYKRVLSDSGASQPVFDEHDTRIIQETLDGTTTYEGSVSGKPGLIDNEADAGGLEEFPTVSRSSSWDADDNGIADWWDGSTGGDGYTVLEGYLNFMADPHVYVSPGGNVEVDLSKLAAGFVEPGFTVGETVNGLGEVNVESGTATYTSTGDAGVDYFTVSVEDSEGSTWERRVGVAIFEGADDVE</sequence>
<proteinExistence type="predicted"/>
<name>A0A1L9Q557_ASPVE</name>
<dbReference type="InterPro" id="IPR013783">
    <property type="entry name" value="Ig-like_fold"/>
</dbReference>
<dbReference type="GeneID" id="63734247"/>
<comment type="subcellular location">
    <subcellularLocation>
        <location evidence="2">Secreted</location>
    </subcellularLocation>
</comment>
<keyword evidence="7" id="KW-0325">Glycoprotein</keyword>
<evidence type="ECO:0008006" key="11">
    <source>
        <dbReference type="Google" id="ProtNLM"/>
    </source>
</evidence>